<accession>A0A941I5V6</accession>
<feature type="compositionally biased region" description="Polar residues" evidence="1">
    <location>
        <begin position="26"/>
        <end position="54"/>
    </location>
</feature>
<dbReference type="AlphaFoldDB" id="A0A941I5V6"/>
<protein>
    <submittedName>
        <fullName evidence="2">Uncharacterized protein</fullName>
    </submittedName>
</protein>
<feature type="region of interest" description="Disordered" evidence="1">
    <location>
        <begin position="1"/>
        <end position="201"/>
    </location>
</feature>
<evidence type="ECO:0000256" key="1">
    <source>
        <dbReference type="SAM" id="MobiDB-lite"/>
    </source>
</evidence>
<evidence type="ECO:0000313" key="3">
    <source>
        <dbReference type="Proteomes" id="UP000680067"/>
    </source>
</evidence>
<feature type="compositionally biased region" description="Low complexity" evidence="1">
    <location>
        <begin position="95"/>
        <end position="111"/>
    </location>
</feature>
<evidence type="ECO:0000313" key="2">
    <source>
        <dbReference type="EMBL" id="MBR7783192.1"/>
    </source>
</evidence>
<name>A0A941I5V6_9BURK</name>
<dbReference type="EMBL" id="JAGSPN010000010">
    <property type="protein sequence ID" value="MBR7783192.1"/>
    <property type="molecule type" value="Genomic_DNA"/>
</dbReference>
<feature type="compositionally biased region" description="Polar residues" evidence="1">
    <location>
        <begin position="1"/>
        <end position="11"/>
    </location>
</feature>
<reference evidence="2" key="1">
    <citation type="submission" date="2021-04" db="EMBL/GenBank/DDBJ databases">
        <title>novel species isolated from subtropical streams in China.</title>
        <authorList>
            <person name="Lu H."/>
        </authorList>
    </citation>
    <scope>NUCLEOTIDE SEQUENCE</scope>
    <source>
        <strain evidence="2">LFS511W</strain>
    </source>
</reference>
<keyword evidence="3" id="KW-1185">Reference proteome</keyword>
<dbReference type="Proteomes" id="UP000680067">
    <property type="component" value="Unassembled WGS sequence"/>
</dbReference>
<proteinExistence type="predicted"/>
<feature type="compositionally biased region" description="Polar residues" evidence="1">
    <location>
        <begin position="149"/>
        <end position="167"/>
    </location>
</feature>
<gene>
    <name evidence="2" type="ORF">KDM89_13645</name>
</gene>
<comment type="caution">
    <text evidence="2">The sequence shown here is derived from an EMBL/GenBank/DDBJ whole genome shotgun (WGS) entry which is preliminary data.</text>
</comment>
<feature type="compositionally biased region" description="Basic and acidic residues" evidence="1">
    <location>
        <begin position="122"/>
        <end position="135"/>
    </location>
</feature>
<sequence>MEMSVSASLSNLADVGQTAREKDLKQTLQKLTGEQQQQTPVRKTPSSTEVSLSEESIKRAQEAAVAAAQRLNEVNQQNTEALKAENSADKPAGLAQASAANDSGNAASAVSKPQSVNNAEVKPADKQENLRKDGIDPFSGQPVKPSIKIQDSFSEQAQVKVKNSGQEANAANNAAHYAEQQQLLSRNNEKRRESLGIKTTA</sequence>
<dbReference type="RefSeq" id="WP_212688484.1">
    <property type="nucleotide sequence ID" value="NZ_JAGSPN010000010.1"/>
</dbReference>
<organism evidence="2 3">
    <name type="scientific">Undibacterium luofuense</name>
    <dbReference type="NCBI Taxonomy" id="2828733"/>
    <lineage>
        <taxon>Bacteria</taxon>
        <taxon>Pseudomonadati</taxon>
        <taxon>Pseudomonadota</taxon>
        <taxon>Betaproteobacteria</taxon>
        <taxon>Burkholderiales</taxon>
        <taxon>Oxalobacteraceae</taxon>
        <taxon>Undibacterium</taxon>
    </lineage>
</organism>